<feature type="domain" description="PepSY" evidence="13">
    <location>
        <begin position="125"/>
        <end position="194"/>
    </location>
</feature>
<comment type="similarity">
    <text evidence="2 10">Belongs to the peptidase M4 family.</text>
</comment>
<proteinExistence type="inferred from homology"/>
<evidence type="ECO:0000256" key="2">
    <source>
        <dbReference type="ARBA" id="ARBA00009388"/>
    </source>
</evidence>
<dbReference type="InterPro" id="IPR013856">
    <property type="entry name" value="Peptidase_M4_domain"/>
</dbReference>
<organism evidence="15 16">
    <name type="scientific">Pilimelia columellifera subsp. columellifera</name>
    <dbReference type="NCBI Taxonomy" id="706583"/>
    <lineage>
        <taxon>Bacteria</taxon>
        <taxon>Bacillati</taxon>
        <taxon>Actinomycetota</taxon>
        <taxon>Actinomycetes</taxon>
        <taxon>Micromonosporales</taxon>
        <taxon>Micromonosporaceae</taxon>
        <taxon>Pilimelia</taxon>
    </lineage>
</organism>
<dbReference type="PRINTS" id="PR00730">
    <property type="entry name" value="THERMOLYSIN"/>
</dbReference>
<dbReference type="CDD" id="cd09597">
    <property type="entry name" value="M4_TLP"/>
    <property type="match status" value="1"/>
</dbReference>
<keyword evidence="16" id="KW-1185">Reference proteome</keyword>
<keyword evidence="8 10" id="KW-0482">Metalloprotease</keyword>
<dbReference type="Pfam" id="PF02868">
    <property type="entry name" value="Peptidase_M4_C"/>
    <property type="match status" value="1"/>
</dbReference>
<dbReference type="EMBL" id="BAAARY010000003">
    <property type="protein sequence ID" value="GAA2516311.1"/>
    <property type="molecule type" value="Genomic_DNA"/>
</dbReference>
<feature type="signal peptide" evidence="10">
    <location>
        <begin position="1"/>
        <end position="27"/>
    </location>
</feature>
<dbReference type="InterPro" id="IPR027268">
    <property type="entry name" value="Peptidase_M4/M1_CTD_sf"/>
</dbReference>
<dbReference type="Pfam" id="PF07504">
    <property type="entry name" value="FTP"/>
    <property type="match status" value="1"/>
</dbReference>
<evidence type="ECO:0000256" key="8">
    <source>
        <dbReference type="ARBA" id="ARBA00023049"/>
    </source>
</evidence>
<dbReference type="Gene3D" id="3.10.170.10">
    <property type="match status" value="1"/>
</dbReference>
<comment type="cofactor">
    <cofactor evidence="1 10">
        <name>Zn(2+)</name>
        <dbReference type="ChEBI" id="CHEBI:29105"/>
    </cofactor>
</comment>
<evidence type="ECO:0000256" key="7">
    <source>
        <dbReference type="ARBA" id="ARBA00022833"/>
    </source>
</evidence>
<keyword evidence="9" id="KW-0865">Zymogen</keyword>
<evidence type="ECO:0000259" key="13">
    <source>
        <dbReference type="Pfam" id="PF03413"/>
    </source>
</evidence>
<dbReference type="Proteomes" id="UP001499978">
    <property type="component" value="Unassembled WGS sequence"/>
</dbReference>
<keyword evidence="5 10" id="KW-0732">Signal</keyword>
<dbReference type="Gene3D" id="1.10.390.10">
    <property type="entry name" value="Neutral Protease Domain 2"/>
    <property type="match status" value="1"/>
</dbReference>
<keyword evidence="10" id="KW-0964">Secreted</keyword>
<dbReference type="InterPro" id="IPR001570">
    <property type="entry name" value="Peptidase_M4_C_domain"/>
</dbReference>
<evidence type="ECO:0000256" key="6">
    <source>
        <dbReference type="ARBA" id="ARBA00022801"/>
    </source>
</evidence>
<gene>
    <name evidence="15" type="ORF">GCM10010201_11180</name>
</gene>
<evidence type="ECO:0000259" key="12">
    <source>
        <dbReference type="Pfam" id="PF02868"/>
    </source>
</evidence>
<evidence type="ECO:0000256" key="10">
    <source>
        <dbReference type="RuleBase" id="RU366073"/>
    </source>
</evidence>
<protein>
    <recommendedName>
        <fullName evidence="10">Neutral metalloproteinase</fullName>
        <ecNumber evidence="10">3.4.24.-</ecNumber>
    </recommendedName>
</protein>
<dbReference type="InterPro" id="IPR023612">
    <property type="entry name" value="Peptidase_M4"/>
</dbReference>
<evidence type="ECO:0000259" key="14">
    <source>
        <dbReference type="Pfam" id="PF07504"/>
    </source>
</evidence>
<dbReference type="InterPro" id="IPR011096">
    <property type="entry name" value="FTP_domain"/>
</dbReference>
<dbReference type="InterPro" id="IPR050728">
    <property type="entry name" value="Zinc_Metalloprotease_M4"/>
</dbReference>
<dbReference type="RefSeq" id="WP_344169270.1">
    <property type="nucleotide sequence ID" value="NZ_BAAARY010000003.1"/>
</dbReference>
<dbReference type="Pfam" id="PF03413">
    <property type="entry name" value="PepSY"/>
    <property type="match status" value="1"/>
</dbReference>
<accession>A0ABP6AIM2</accession>
<evidence type="ECO:0000313" key="16">
    <source>
        <dbReference type="Proteomes" id="UP001499978"/>
    </source>
</evidence>
<comment type="subcellular location">
    <subcellularLocation>
        <location evidence="10">Secreted</location>
    </subcellularLocation>
</comment>
<evidence type="ECO:0000256" key="3">
    <source>
        <dbReference type="ARBA" id="ARBA00022670"/>
    </source>
</evidence>
<keyword evidence="6 10" id="KW-0378">Hydrolase</keyword>
<dbReference type="PANTHER" id="PTHR33794:SF1">
    <property type="entry name" value="BACILLOLYSIN"/>
    <property type="match status" value="1"/>
</dbReference>
<name>A0ABP6AIM2_9ACTN</name>
<evidence type="ECO:0000256" key="1">
    <source>
        <dbReference type="ARBA" id="ARBA00001947"/>
    </source>
</evidence>
<dbReference type="PANTHER" id="PTHR33794">
    <property type="entry name" value="BACILLOLYSIN"/>
    <property type="match status" value="1"/>
</dbReference>
<evidence type="ECO:0000259" key="11">
    <source>
        <dbReference type="Pfam" id="PF01447"/>
    </source>
</evidence>
<dbReference type="EC" id="3.4.24.-" evidence="10"/>
<dbReference type="SUPFAM" id="SSF55486">
    <property type="entry name" value="Metalloproteases ('zincins'), catalytic domain"/>
    <property type="match status" value="1"/>
</dbReference>
<evidence type="ECO:0000256" key="4">
    <source>
        <dbReference type="ARBA" id="ARBA00022723"/>
    </source>
</evidence>
<comment type="caution">
    <text evidence="15">The sequence shown here is derived from an EMBL/GenBank/DDBJ whole genome shotgun (WGS) entry which is preliminary data.</text>
</comment>
<feature type="domain" description="Peptidase M4 C-terminal" evidence="12">
    <location>
        <begin position="347"/>
        <end position="507"/>
    </location>
</feature>
<evidence type="ECO:0000313" key="15">
    <source>
        <dbReference type="EMBL" id="GAA2516311.1"/>
    </source>
</evidence>
<dbReference type="InterPro" id="IPR025711">
    <property type="entry name" value="PepSY"/>
</dbReference>
<keyword evidence="7 10" id="KW-0862">Zinc</keyword>
<sequence length="512" mass="53676">MKYRTPLAAGAAAVVAGAIAFTAPAGAAPVNIPAQDRAAQLRAASAADQLIAGQPDLFHRSDSDVMTRQSVIESMDLHYVAYERSHRGLPVVGGDFVVVTDRDANVLSTQVAQQRALAVSDITPAISASAATRVARAQVAKVDATSVPELKIVATGAGRTAYEVVVTGAKKDEHGLAPTKLHVFVDAESGKVLKGHTYDEVTHGAGNGYYSGQVELSTTPSFKLVDPKRAGIQCGGQNGAAFTKTSDSWGNGAGTDMETACVDAMYAAAKQWDMLKEWLDRDGANGQGRSYPMRVGLQQVNAFFNGSFTNFGHSSDKKRQVISMDVVAHEQGHGIFATTPGGSGGGNEAGGLNESTGDIFGALTEFYANNAKDKPDYEVGELVNLAGKGAIRYMYEPSKVGDPNCMWTGSAPEVHAGAGPQNHWFYLLAEGSNPTNGQPKSPTCNNSTVTGIGIEKAGKIFMATLNRKTSGWTHVKARNASIESAKQIFPGGQECKTVAAAWDAVSVKGSSC</sequence>
<feature type="chain" id="PRO_5044955622" description="Neutral metalloproteinase" evidence="10">
    <location>
        <begin position="28"/>
        <end position="512"/>
    </location>
</feature>
<feature type="domain" description="FTP" evidence="14">
    <location>
        <begin position="78"/>
        <end position="108"/>
    </location>
</feature>
<keyword evidence="4" id="KW-0479">Metal-binding</keyword>
<comment type="function">
    <text evidence="10">Extracellular zinc metalloprotease.</text>
</comment>
<evidence type="ECO:0000256" key="9">
    <source>
        <dbReference type="ARBA" id="ARBA00023145"/>
    </source>
</evidence>
<reference evidence="16" key="1">
    <citation type="journal article" date="2019" name="Int. J. Syst. Evol. Microbiol.">
        <title>The Global Catalogue of Microorganisms (GCM) 10K type strain sequencing project: providing services to taxonomists for standard genome sequencing and annotation.</title>
        <authorList>
            <consortium name="The Broad Institute Genomics Platform"/>
            <consortium name="The Broad Institute Genome Sequencing Center for Infectious Disease"/>
            <person name="Wu L."/>
            <person name="Ma J."/>
        </authorList>
    </citation>
    <scope>NUCLEOTIDE SEQUENCE [LARGE SCALE GENOMIC DNA]</scope>
    <source>
        <strain evidence="16">JCM 3367</strain>
    </source>
</reference>
<keyword evidence="3 10" id="KW-0645">Protease</keyword>
<dbReference type="Pfam" id="PF01447">
    <property type="entry name" value="Peptidase_M4"/>
    <property type="match status" value="1"/>
</dbReference>
<feature type="domain" description="Peptidase M4" evidence="11">
    <location>
        <begin position="204"/>
        <end position="336"/>
    </location>
</feature>
<evidence type="ECO:0000256" key="5">
    <source>
        <dbReference type="ARBA" id="ARBA00022729"/>
    </source>
</evidence>